<dbReference type="RefSeq" id="WP_103372719.1">
    <property type="nucleotide sequence ID" value="NZ_BMCF01000007.1"/>
</dbReference>
<reference evidence="2" key="2">
    <citation type="submission" date="2018-03" db="EMBL/GenBank/DDBJ databases">
        <authorList>
            <person name="Keele B.F."/>
        </authorList>
    </citation>
    <scope>NUCLEOTIDE SEQUENCE</scope>
    <source>
        <strain evidence="2">SNUC 4337</strain>
    </source>
</reference>
<evidence type="ECO:0000313" key="5">
    <source>
        <dbReference type="Proteomes" id="UP000254412"/>
    </source>
</evidence>
<gene>
    <name evidence="2" type="ORF">BUZ61_03205</name>
    <name evidence="1" type="ORF">J3T88_10490</name>
    <name evidence="3" type="ORF">NCTC13834_00158</name>
</gene>
<keyword evidence="2" id="KW-0808">Transferase</keyword>
<dbReference type="EMBL" id="PZHR01000009">
    <property type="protein sequence ID" value="PTK60182.1"/>
    <property type="molecule type" value="Genomic_DNA"/>
</dbReference>
<keyword evidence="6" id="KW-1185">Reference proteome</keyword>
<dbReference type="Proteomes" id="UP000240400">
    <property type="component" value="Unassembled WGS sequence"/>
</dbReference>
<evidence type="ECO:0000313" key="6">
    <source>
        <dbReference type="Proteomes" id="UP000664081"/>
    </source>
</evidence>
<dbReference type="OrthoDB" id="9781180at2"/>
<dbReference type="EMBL" id="JAFNLT010000009">
    <property type="protein sequence ID" value="MBO1227727.1"/>
    <property type="molecule type" value="Genomic_DNA"/>
</dbReference>
<evidence type="ECO:0000313" key="1">
    <source>
        <dbReference type="EMBL" id="MBO1227727.1"/>
    </source>
</evidence>
<evidence type="ECO:0000313" key="4">
    <source>
        <dbReference type="Proteomes" id="UP000240400"/>
    </source>
</evidence>
<dbReference type="GO" id="GO:0016301">
    <property type="term" value="F:kinase activity"/>
    <property type="evidence" value="ECO:0007669"/>
    <property type="project" value="UniProtKB-KW"/>
</dbReference>
<dbReference type="InterPro" id="IPR027417">
    <property type="entry name" value="P-loop_NTPase"/>
</dbReference>
<name>A0A2T4SD30_9STAP</name>
<dbReference type="Proteomes" id="UP000664081">
    <property type="component" value="Unassembled WGS sequence"/>
</dbReference>
<evidence type="ECO:0000313" key="3">
    <source>
        <dbReference type="EMBL" id="SUM53875.1"/>
    </source>
</evidence>
<dbReference type="AlphaFoldDB" id="A0A2T4SD30"/>
<proteinExistence type="predicted"/>
<dbReference type="Proteomes" id="UP000254412">
    <property type="component" value="Unassembled WGS sequence"/>
</dbReference>
<protein>
    <submittedName>
        <fullName evidence="2 3">Cytidylate kinase</fullName>
    </submittedName>
</protein>
<accession>A0A2T4SD30</accession>
<dbReference type="Pfam" id="PF13189">
    <property type="entry name" value="Cytidylate_kin2"/>
    <property type="match status" value="1"/>
</dbReference>
<evidence type="ECO:0000313" key="2">
    <source>
        <dbReference type="EMBL" id="PTK60182.1"/>
    </source>
</evidence>
<dbReference type="Gene3D" id="3.40.50.300">
    <property type="entry name" value="P-loop containing nucleotide triphosphate hydrolases"/>
    <property type="match status" value="1"/>
</dbReference>
<organism evidence="2 4">
    <name type="scientific">Staphylococcus nepalensis</name>
    <dbReference type="NCBI Taxonomy" id="214473"/>
    <lineage>
        <taxon>Bacteria</taxon>
        <taxon>Bacillati</taxon>
        <taxon>Bacillota</taxon>
        <taxon>Bacilli</taxon>
        <taxon>Bacillales</taxon>
        <taxon>Staphylococcaceae</taxon>
        <taxon>Staphylococcus</taxon>
    </lineage>
</organism>
<sequence>MGRQYIVFTSEYGSGARLIARQLAETLDIPFYGEVDLLNETAKYLEIDTQVLHNFDQYGEVAEIDIEKIIDGYQTVILNIVHKGPCILMERGADYILKDAVSFLNVYVYAPDIAKKIERAVKIAGQSEENAKAFIQQQEQSRAAFYQQYTDITRAELSEYDLCLNSDTLTGNALDMSICVDIIKSALQ</sequence>
<reference evidence="2 4" key="1">
    <citation type="journal article" date="2016" name="Front. Microbiol.">
        <title>Comprehensive Phylogenetic Analysis of Bovine Non-aureus Staphylococci Species Based on Whole-Genome Sequencing.</title>
        <authorList>
            <person name="Naushad S."/>
            <person name="Barkema H.W."/>
            <person name="Luby C."/>
            <person name="Condas L.A."/>
            <person name="Nobrega D.B."/>
            <person name="Carson D.A."/>
            <person name="De Buck J."/>
        </authorList>
    </citation>
    <scope>NUCLEOTIDE SEQUENCE [LARGE SCALE GENOMIC DNA]</scope>
    <source>
        <strain evidence="2 4">SNUC 4337</strain>
    </source>
</reference>
<reference evidence="1 6" key="4">
    <citation type="submission" date="2021-03" db="EMBL/GenBank/DDBJ databases">
        <title>Staphylococci and Mammaliicocci in bats.</title>
        <authorList>
            <person name="Fountain K."/>
        </authorList>
    </citation>
    <scope>NUCLEOTIDE SEQUENCE [LARGE SCALE GENOMIC DNA]</scope>
    <source>
        <strain evidence="1 6">18_1_E_SW</strain>
    </source>
</reference>
<dbReference type="EMBL" id="UHDS01000001">
    <property type="protein sequence ID" value="SUM53875.1"/>
    <property type="molecule type" value="Genomic_DNA"/>
</dbReference>
<keyword evidence="2" id="KW-0418">Kinase</keyword>
<reference evidence="3 5" key="3">
    <citation type="submission" date="2018-06" db="EMBL/GenBank/DDBJ databases">
        <authorList>
            <consortium name="Pathogen Informatics"/>
            <person name="Doyle S."/>
        </authorList>
    </citation>
    <scope>NUCLEOTIDE SEQUENCE [LARGE SCALE GENOMIC DNA]</scope>
    <source>
        <strain evidence="3 5">NCTC13834</strain>
    </source>
</reference>